<feature type="compositionally biased region" description="Polar residues" evidence="11">
    <location>
        <begin position="106"/>
        <end position="124"/>
    </location>
</feature>
<feature type="compositionally biased region" description="Low complexity" evidence="11">
    <location>
        <begin position="84"/>
        <end position="104"/>
    </location>
</feature>
<evidence type="ECO:0000256" key="7">
    <source>
        <dbReference type="ARBA" id="ARBA00022840"/>
    </source>
</evidence>
<dbReference type="SMART" id="SM00220">
    <property type="entry name" value="S_TKc"/>
    <property type="match status" value="1"/>
</dbReference>
<feature type="compositionally biased region" description="Gly residues" evidence="11">
    <location>
        <begin position="161"/>
        <end position="170"/>
    </location>
</feature>
<evidence type="ECO:0000313" key="15">
    <source>
        <dbReference type="EMBL" id="KKA27498.1"/>
    </source>
</evidence>
<feature type="domain" description="C2" evidence="12">
    <location>
        <begin position="212"/>
        <end position="382"/>
    </location>
</feature>
<keyword evidence="3" id="KW-0597">Phosphoprotein</keyword>
<dbReference type="InterPro" id="IPR011009">
    <property type="entry name" value="Kinase-like_dom_sf"/>
</dbReference>
<dbReference type="GO" id="GO:0000785">
    <property type="term" value="C:chromatin"/>
    <property type="evidence" value="ECO:0007669"/>
    <property type="project" value="EnsemblFungi"/>
</dbReference>
<dbReference type="InterPro" id="IPR008271">
    <property type="entry name" value="Ser/Thr_kinase_AS"/>
</dbReference>
<dbReference type="Pfam" id="PF00069">
    <property type="entry name" value="Pkinase"/>
    <property type="match status" value="1"/>
</dbReference>
<dbReference type="GO" id="GO:0005634">
    <property type="term" value="C:nucleus"/>
    <property type="evidence" value="ECO:0007669"/>
    <property type="project" value="EnsemblFungi"/>
</dbReference>
<feature type="compositionally biased region" description="Low complexity" evidence="11">
    <location>
        <begin position="24"/>
        <end position="38"/>
    </location>
</feature>
<dbReference type="Proteomes" id="UP000033483">
    <property type="component" value="Unassembled WGS sequence"/>
</dbReference>
<dbReference type="GO" id="GO:0032880">
    <property type="term" value="P:regulation of protein localization"/>
    <property type="evidence" value="ECO:0007669"/>
    <property type="project" value="EnsemblFungi"/>
</dbReference>
<dbReference type="GO" id="GO:0090153">
    <property type="term" value="P:regulation of sphingolipid biosynthetic process"/>
    <property type="evidence" value="ECO:0007669"/>
    <property type="project" value="EnsemblFungi"/>
</dbReference>
<dbReference type="PROSITE" id="PS50004">
    <property type="entry name" value="C2"/>
    <property type="match status" value="1"/>
</dbReference>
<dbReference type="FunFam" id="3.30.200.20:FF:000116">
    <property type="entry name" value="Non-specific serine/threonine protein kinase"/>
    <property type="match status" value="1"/>
</dbReference>
<feature type="region of interest" description="Disordered" evidence="11">
    <location>
        <begin position="1"/>
        <end position="171"/>
    </location>
</feature>
<protein>
    <recommendedName>
        <fullName evidence="1">non-specific serine/threonine protein kinase</fullName>
        <ecNumber evidence="1">2.7.11.1</ecNumber>
    </recommendedName>
</protein>
<evidence type="ECO:0000259" key="12">
    <source>
        <dbReference type="PROSITE" id="PS50004"/>
    </source>
</evidence>
<evidence type="ECO:0000256" key="6">
    <source>
        <dbReference type="ARBA" id="ARBA00022777"/>
    </source>
</evidence>
<evidence type="ECO:0000313" key="16">
    <source>
        <dbReference type="Proteomes" id="UP000033483"/>
    </source>
</evidence>
<feature type="compositionally biased region" description="Low complexity" evidence="11">
    <location>
        <begin position="148"/>
        <end position="160"/>
    </location>
</feature>
<feature type="region of interest" description="Disordered" evidence="11">
    <location>
        <begin position="188"/>
        <end position="232"/>
    </location>
</feature>
<dbReference type="AlphaFoldDB" id="A0A0F4ZC75"/>
<feature type="compositionally biased region" description="Acidic residues" evidence="11">
    <location>
        <begin position="770"/>
        <end position="780"/>
    </location>
</feature>
<dbReference type="GO" id="GO:0106310">
    <property type="term" value="F:protein serine kinase activity"/>
    <property type="evidence" value="ECO:0007669"/>
    <property type="project" value="RHEA"/>
</dbReference>
<dbReference type="FunFam" id="1.10.510.10:FF:000008">
    <property type="entry name" value="Non-specific serine/threonine protein kinase"/>
    <property type="match status" value="1"/>
</dbReference>
<evidence type="ECO:0000256" key="9">
    <source>
        <dbReference type="ARBA" id="ARBA00048679"/>
    </source>
</evidence>
<keyword evidence="5 10" id="KW-0547">Nucleotide-binding</keyword>
<evidence type="ECO:0000259" key="13">
    <source>
        <dbReference type="PROSITE" id="PS50011"/>
    </source>
</evidence>
<dbReference type="GO" id="GO:0005524">
    <property type="term" value="F:ATP binding"/>
    <property type="evidence" value="ECO:0007669"/>
    <property type="project" value="UniProtKB-UniRule"/>
</dbReference>
<dbReference type="SMART" id="SM00133">
    <property type="entry name" value="S_TK_X"/>
    <property type="match status" value="1"/>
</dbReference>
<dbReference type="SUPFAM" id="SSF56112">
    <property type="entry name" value="Protein kinase-like (PK-like)"/>
    <property type="match status" value="1"/>
</dbReference>
<dbReference type="Gene3D" id="1.10.510.10">
    <property type="entry name" value="Transferase(Phosphotransferase) domain 1"/>
    <property type="match status" value="1"/>
</dbReference>
<feature type="compositionally biased region" description="Low complexity" evidence="11">
    <location>
        <begin position="203"/>
        <end position="212"/>
    </location>
</feature>
<dbReference type="OrthoDB" id="63267at2759"/>
<dbReference type="EC" id="2.7.11.1" evidence="1"/>
<dbReference type="Pfam" id="PF00433">
    <property type="entry name" value="Pkinase_C"/>
    <property type="match status" value="1"/>
</dbReference>
<keyword evidence="2" id="KW-0723">Serine/threonine-protein kinase</keyword>
<dbReference type="Gene3D" id="2.60.40.150">
    <property type="entry name" value="C2 domain"/>
    <property type="match status" value="1"/>
</dbReference>
<feature type="compositionally biased region" description="Polar residues" evidence="11">
    <location>
        <begin position="7"/>
        <end position="18"/>
    </location>
</feature>
<evidence type="ECO:0000256" key="5">
    <source>
        <dbReference type="ARBA" id="ARBA00022741"/>
    </source>
</evidence>
<evidence type="ECO:0000256" key="1">
    <source>
        <dbReference type="ARBA" id="ARBA00012513"/>
    </source>
</evidence>
<dbReference type="Gene3D" id="3.30.200.20">
    <property type="entry name" value="Phosphorylase Kinase, domain 1"/>
    <property type="match status" value="1"/>
</dbReference>
<dbReference type="SMART" id="SM00239">
    <property type="entry name" value="C2"/>
    <property type="match status" value="1"/>
</dbReference>
<feature type="region of interest" description="Disordered" evidence="11">
    <location>
        <begin position="762"/>
        <end position="821"/>
    </location>
</feature>
<accession>A0A0F4ZC75</accession>
<evidence type="ECO:0000256" key="11">
    <source>
        <dbReference type="SAM" id="MobiDB-lite"/>
    </source>
</evidence>
<comment type="catalytic activity">
    <reaction evidence="8">
        <text>L-threonyl-[protein] + ATP = O-phospho-L-threonyl-[protein] + ADP + H(+)</text>
        <dbReference type="Rhea" id="RHEA:46608"/>
        <dbReference type="Rhea" id="RHEA-COMP:11060"/>
        <dbReference type="Rhea" id="RHEA-COMP:11605"/>
        <dbReference type="ChEBI" id="CHEBI:15378"/>
        <dbReference type="ChEBI" id="CHEBI:30013"/>
        <dbReference type="ChEBI" id="CHEBI:30616"/>
        <dbReference type="ChEBI" id="CHEBI:61977"/>
        <dbReference type="ChEBI" id="CHEBI:456216"/>
        <dbReference type="EC" id="2.7.11.1"/>
    </reaction>
</comment>
<dbReference type="GO" id="GO:1901494">
    <property type="term" value="P:regulation of cysteine metabolic process"/>
    <property type="evidence" value="ECO:0007669"/>
    <property type="project" value="EnsemblFungi"/>
</dbReference>
<feature type="compositionally biased region" description="Polar residues" evidence="11">
    <location>
        <begin position="305"/>
        <end position="329"/>
    </location>
</feature>
<dbReference type="PROSITE" id="PS00108">
    <property type="entry name" value="PROTEIN_KINASE_ST"/>
    <property type="match status" value="1"/>
</dbReference>
<dbReference type="GO" id="GO:0060963">
    <property type="term" value="P:positive regulation of ribosomal protein gene transcription by RNA polymerase II"/>
    <property type="evidence" value="ECO:0007669"/>
    <property type="project" value="EnsemblFungi"/>
</dbReference>
<dbReference type="InterPro" id="IPR000961">
    <property type="entry name" value="AGC-kinase_C"/>
</dbReference>
<dbReference type="GO" id="GO:0004674">
    <property type="term" value="F:protein serine/threonine kinase activity"/>
    <property type="evidence" value="ECO:0007669"/>
    <property type="project" value="UniProtKB-KW"/>
</dbReference>
<comment type="caution">
    <text evidence="15">The sequence shown here is derived from an EMBL/GenBank/DDBJ whole genome shotgun (WGS) entry which is preliminary data.</text>
</comment>
<evidence type="ECO:0000256" key="3">
    <source>
        <dbReference type="ARBA" id="ARBA00022553"/>
    </source>
</evidence>
<dbReference type="InterPro" id="IPR000008">
    <property type="entry name" value="C2_dom"/>
</dbReference>
<feature type="compositionally biased region" description="Polar residues" evidence="11">
    <location>
        <begin position="188"/>
        <end position="197"/>
    </location>
</feature>
<dbReference type="PROSITE" id="PS00107">
    <property type="entry name" value="PROTEIN_KINASE_ATP"/>
    <property type="match status" value="1"/>
</dbReference>
<dbReference type="GO" id="GO:0000329">
    <property type="term" value="C:fungal-type vacuole membrane"/>
    <property type="evidence" value="ECO:0007669"/>
    <property type="project" value="EnsemblFungi"/>
</dbReference>
<dbReference type="InterPro" id="IPR017441">
    <property type="entry name" value="Protein_kinase_ATP_BS"/>
</dbReference>
<evidence type="ECO:0000256" key="2">
    <source>
        <dbReference type="ARBA" id="ARBA00022527"/>
    </source>
</evidence>
<dbReference type="InterPro" id="IPR035892">
    <property type="entry name" value="C2_domain_sf"/>
</dbReference>
<dbReference type="PROSITE" id="PS51285">
    <property type="entry name" value="AGC_KINASE_CTER"/>
    <property type="match status" value="1"/>
</dbReference>
<comment type="catalytic activity">
    <reaction evidence="9">
        <text>L-seryl-[protein] + ATP = O-phospho-L-seryl-[protein] + ADP + H(+)</text>
        <dbReference type="Rhea" id="RHEA:17989"/>
        <dbReference type="Rhea" id="RHEA-COMP:9863"/>
        <dbReference type="Rhea" id="RHEA-COMP:11604"/>
        <dbReference type="ChEBI" id="CHEBI:15378"/>
        <dbReference type="ChEBI" id="CHEBI:29999"/>
        <dbReference type="ChEBI" id="CHEBI:30616"/>
        <dbReference type="ChEBI" id="CHEBI:83421"/>
        <dbReference type="ChEBI" id="CHEBI:456216"/>
        <dbReference type="EC" id="2.7.11.1"/>
    </reaction>
</comment>
<dbReference type="GO" id="GO:0047484">
    <property type="term" value="P:regulation of response to osmotic stress"/>
    <property type="evidence" value="ECO:0007669"/>
    <property type="project" value="EnsemblFungi"/>
</dbReference>
<dbReference type="GO" id="GO:0034599">
    <property type="term" value="P:cellular response to oxidative stress"/>
    <property type="evidence" value="ECO:0007669"/>
    <property type="project" value="EnsemblFungi"/>
</dbReference>
<keyword evidence="7 10" id="KW-0067">ATP-binding</keyword>
<dbReference type="Pfam" id="PF00168">
    <property type="entry name" value="C2"/>
    <property type="match status" value="1"/>
</dbReference>
<dbReference type="GO" id="GO:0045945">
    <property type="term" value="P:positive regulation of transcription by RNA polymerase III"/>
    <property type="evidence" value="ECO:0007669"/>
    <property type="project" value="EnsemblFungi"/>
</dbReference>
<gene>
    <name evidence="15" type="ORF">TD95_001831</name>
</gene>
<feature type="compositionally biased region" description="Low complexity" evidence="11">
    <location>
        <begin position="67"/>
        <end position="77"/>
    </location>
</feature>
<dbReference type="GO" id="GO:1904828">
    <property type="term" value="P:positive regulation of hydrogen sulfide biosynthetic process"/>
    <property type="evidence" value="ECO:0007669"/>
    <property type="project" value="EnsemblFungi"/>
</dbReference>
<feature type="binding site" evidence="10">
    <location>
        <position position="448"/>
    </location>
    <ligand>
        <name>ATP</name>
        <dbReference type="ChEBI" id="CHEBI:30616"/>
    </ligand>
</feature>
<dbReference type="SUPFAM" id="SSF49562">
    <property type="entry name" value="C2 domain (Calcium/lipid-binding domain, CaLB)"/>
    <property type="match status" value="1"/>
</dbReference>
<keyword evidence="6" id="KW-0418">Kinase</keyword>
<dbReference type="PROSITE" id="PS50011">
    <property type="entry name" value="PROTEIN_KINASE_DOM"/>
    <property type="match status" value="1"/>
</dbReference>
<sequence length="821" mass="89586">MSVDSPKPNTTSLAQSNGIPHKFPTPTHPTTPDLTSSPAPLLRSSLKRPASPDATLPHAKAQSNPTSRGSSIGSSRPPSRPSSRRLASFVTSKSSASIKSLPSTAVVVTSSCEPVIPKSTTTPGSLEKMEKLASPSSLAKMAHEDSRPSSSQTPSQTPAPSGGGGGGGGWAIAENLRRLTNFFKSGTSTPRALSVSTHTEHMSNNGSRGSGSAATISRSATPKPDSSGPAAKGKLKLKIIEARGLGNCREPHVVAVFQRSQLISGPARANESGSADVAAGPKRPIPMQRTDSSQGRFGHAIPMRSRQSSNSSVNDFKNKQSGSRRSFTNPKWDARGDFDVVDSDMMLDISVYEQDLDGNEVFYGHVTFDTYADQQGSIKGWYPLEGHADTAAERTPTGEIYIEAVFQRTERKHFGPEDFEILRLIGKGTFGQVYQVRKKDTRRIYAMKVLSKKVIVQKKEVAHTVGERNILVRTATGDSPFIVGLKFSFQTPSDLYLVTDYMSGGELFWHLQKDNKFGEARAKFYIAELILAIQHLHENDIVYRDLKPENILLDANGHIALCDFGLSKANLTKNDTTTTFCGTTEYLAPEVLLDESGYTKMVDFWSLGVLVFEMCCGWSPFYADDTQQMYKNIAFGKVRFPRDILSADGRNFVKGLLNRNPRHRLGAQNDAEELKAHPFFSDINWDLLARKLITPPFKPSLKSDDDVSYFDAEFTEAMMTNGSLNARAAALARGIATSTPLSPSMQANFQGFTYVDESALEENMGGNDGYSDDDGMEDYDDAAHSDDDWDEMNDMGVNRSRGSGTMRTGDDDMLGGQHFEP</sequence>
<keyword evidence="4" id="KW-0808">Transferase</keyword>
<feature type="region of interest" description="Disordered" evidence="11">
    <location>
        <begin position="266"/>
        <end position="330"/>
    </location>
</feature>
<evidence type="ECO:0000256" key="10">
    <source>
        <dbReference type="PROSITE-ProRule" id="PRU10141"/>
    </source>
</evidence>
<dbReference type="EMBL" id="LAEV01001664">
    <property type="protein sequence ID" value="KKA27498.1"/>
    <property type="molecule type" value="Genomic_DNA"/>
</dbReference>
<keyword evidence="16" id="KW-1185">Reference proteome</keyword>
<dbReference type="InterPro" id="IPR000719">
    <property type="entry name" value="Prot_kinase_dom"/>
</dbReference>
<evidence type="ECO:0000256" key="4">
    <source>
        <dbReference type="ARBA" id="ARBA00022679"/>
    </source>
</evidence>
<organism evidence="15 16">
    <name type="scientific">Thielaviopsis punctulata</name>
    <dbReference type="NCBI Taxonomy" id="72032"/>
    <lineage>
        <taxon>Eukaryota</taxon>
        <taxon>Fungi</taxon>
        <taxon>Dikarya</taxon>
        <taxon>Ascomycota</taxon>
        <taxon>Pezizomycotina</taxon>
        <taxon>Sordariomycetes</taxon>
        <taxon>Hypocreomycetidae</taxon>
        <taxon>Microascales</taxon>
        <taxon>Ceratocystidaceae</taxon>
        <taxon>Thielaviopsis</taxon>
    </lineage>
</organism>
<feature type="domain" description="AGC-kinase C-terminal" evidence="14">
    <location>
        <begin position="681"/>
        <end position="764"/>
    </location>
</feature>
<dbReference type="GO" id="GO:0045943">
    <property type="term" value="P:positive regulation of transcription by RNA polymerase I"/>
    <property type="evidence" value="ECO:0007669"/>
    <property type="project" value="EnsemblFungi"/>
</dbReference>
<reference evidence="15 16" key="1">
    <citation type="submission" date="2015-03" db="EMBL/GenBank/DDBJ databases">
        <authorList>
            <person name="Radwan O."/>
            <person name="Al-Naeli F.A."/>
            <person name="Rendon G.A."/>
            <person name="Fields C."/>
        </authorList>
    </citation>
    <scope>NUCLEOTIDE SEQUENCE [LARGE SCALE GENOMIC DNA]</scope>
    <source>
        <strain evidence="15">CR-DP1</strain>
    </source>
</reference>
<proteinExistence type="predicted"/>
<dbReference type="PANTHER" id="PTHR24351">
    <property type="entry name" value="RIBOSOMAL PROTEIN S6 KINASE"/>
    <property type="match status" value="1"/>
</dbReference>
<evidence type="ECO:0000259" key="14">
    <source>
        <dbReference type="PROSITE" id="PS51285"/>
    </source>
</evidence>
<evidence type="ECO:0000256" key="8">
    <source>
        <dbReference type="ARBA" id="ARBA00047899"/>
    </source>
</evidence>
<feature type="domain" description="Protein kinase" evidence="13">
    <location>
        <begin position="419"/>
        <end position="680"/>
    </location>
</feature>
<name>A0A0F4ZC75_9PEZI</name>
<dbReference type="InterPro" id="IPR017892">
    <property type="entry name" value="Pkinase_C"/>
</dbReference>